<gene>
    <name evidence="2" type="ORF">KK1_021148</name>
</gene>
<accession>A0A151UC32</accession>
<organism evidence="2 3">
    <name type="scientific">Cajanus cajan</name>
    <name type="common">Pigeon pea</name>
    <name type="synonym">Cajanus indicus</name>
    <dbReference type="NCBI Taxonomy" id="3821"/>
    <lineage>
        <taxon>Eukaryota</taxon>
        <taxon>Viridiplantae</taxon>
        <taxon>Streptophyta</taxon>
        <taxon>Embryophyta</taxon>
        <taxon>Tracheophyta</taxon>
        <taxon>Spermatophyta</taxon>
        <taxon>Magnoliopsida</taxon>
        <taxon>eudicotyledons</taxon>
        <taxon>Gunneridae</taxon>
        <taxon>Pentapetalae</taxon>
        <taxon>rosids</taxon>
        <taxon>fabids</taxon>
        <taxon>Fabales</taxon>
        <taxon>Fabaceae</taxon>
        <taxon>Papilionoideae</taxon>
        <taxon>50 kb inversion clade</taxon>
        <taxon>NPAAA clade</taxon>
        <taxon>indigoferoid/millettioid clade</taxon>
        <taxon>Phaseoleae</taxon>
        <taxon>Cajanus</taxon>
    </lineage>
</organism>
<dbReference type="Proteomes" id="UP000075243">
    <property type="component" value="Chromosome 1"/>
</dbReference>
<dbReference type="PANTHER" id="PTHR43383:SF2">
    <property type="entry name" value="AMIDOHYDROLASE 2 FAMILY PROTEIN"/>
    <property type="match status" value="1"/>
</dbReference>
<proteinExistence type="predicted"/>
<dbReference type="EMBL" id="CM003603">
    <property type="protein sequence ID" value="KYP76886.1"/>
    <property type="molecule type" value="Genomic_DNA"/>
</dbReference>
<evidence type="ECO:0000313" key="3">
    <source>
        <dbReference type="Proteomes" id="UP000075243"/>
    </source>
</evidence>
<keyword evidence="3" id="KW-1185">Reference proteome</keyword>
<dbReference type="InterPro" id="IPR043502">
    <property type="entry name" value="DNA/RNA_pol_sf"/>
</dbReference>
<sequence>MQEELTQFQKNDVWKLVQAPKDRSIIGTKWVYRNKLDKSGNVVRNKARLVAKGYSHQEGRDFTETFAPVPRIEAIRILLAFAACTSKKLYQTDVKSAFLNGTILEEVYINQPPGFENDLLPSHVFKLNKALYGLKQAPRAWYDKLSSFLTINNFIRGKTDSTLFRKEIKDNFIIVQIYVDDIIFGATNDNLCQEFSKLMHDEFEMNMMGELKFFLGLHRPIR</sequence>
<feature type="domain" description="Reverse transcriptase Ty1/copia-type" evidence="1">
    <location>
        <begin position="11"/>
        <end position="217"/>
    </location>
</feature>
<evidence type="ECO:0000313" key="2">
    <source>
        <dbReference type="EMBL" id="KYP76886.1"/>
    </source>
</evidence>
<evidence type="ECO:0000259" key="1">
    <source>
        <dbReference type="Pfam" id="PF07727"/>
    </source>
</evidence>
<dbReference type="Gramene" id="C.cajan_20534.t">
    <property type="protein sequence ID" value="C.cajan_20534.t.cds1"/>
    <property type="gene ID" value="C.cajan_20534"/>
</dbReference>
<dbReference type="SUPFAM" id="SSF56672">
    <property type="entry name" value="DNA/RNA polymerases"/>
    <property type="match status" value="1"/>
</dbReference>
<dbReference type="PANTHER" id="PTHR43383">
    <property type="entry name" value="NODULIN 6"/>
    <property type="match status" value="1"/>
</dbReference>
<dbReference type="InterPro" id="IPR013103">
    <property type="entry name" value="RVT_2"/>
</dbReference>
<protein>
    <submittedName>
        <fullName evidence="2">Retrovirus-related Pol polyprotein from transposon TNT 1-94</fullName>
    </submittedName>
</protein>
<name>A0A151UC32_CAJCA</name>
<dbReference type="Pfam" id="PF07727">
    <property type="entry name" value="RVT_2"/>
    <property type="match status" value="1"/>
</dbReference>
<reference evidence="2 3" key="1">
    <citation type="journal article" date="2012" name="Nat. Biotechnol.">
        <title>Draft genome sequence of pigeonpea (Cajanus cajan), an orphan legume crop of resource-poor farmers.</title>
        <authorList>
            <person name="Varshney R.K."/>
            <person name="Chen W."/>
            <person name="Li Y."/>
            <person name="Bharti A.K."/>
            <person name="Saxena R.K."/>
            <person name="Schlueter J.A."/>
            <person name="Donoghue M.T."/>
            <person name="Azam S."/>
            <person name="Fan G."/>
            <person name="Whaley A.M."/>
            <person name="Farmer A.D."/>
            <person name="Sheridan J."/>
            <person name="Iwata A."/>
            <person name="Tuteja R."/>
            <person name="Penmetsa R.V."/>
            <person name="Wu W."/>
            <person name="Upadhyaya H.D."/>
            <person name="Yang S.P."/>
            <person name="Shah T."/>
            <person name="Saxena K.B."/>
            <person name="Michael T."/>
            <person name="McCombie W.R."/>
            <person name="Yang B."/>
            <person name="Zhang G."/>
            <person name="Yang H."/>
            <person name="Wang J."/>
            <person name="Spillane C."/>
            <person name="Cook D.R."/>
            <person name="May G.D."/>
            <person name="Xu X."/>
            <person name="Jackson S.A."/>
        </authorList>
    </citation>
    <scope>NUCLEOTIDE SEQUENCE [LARGE SCALE GENOMIC DNA]</scope>
    <source>
        <strain evidence="3">cv. Asha</strain>
    </source>
</reference>
<dbReference type="AlphaFoldDB" id="A0A151UC32"/>